<keyword evidence="2" id="KW-1185">Reference proteome</keyword>
<evidence type="ECO:0000313" key="1">
    <source>
        <dbReference type="EMBL" id="CAL4172639.1"/>
    </source>
</evidence>
<accession>A0AAV2SAG4</accession>
<evidence type="ECO:0000313" key="2">
    <source>
        <dbReference type="Proteomes" id="UP001497623"/>
    </source>
</evidence>
<name>A0AAV2SAG4_MEGNR</name>
<organism evidence="1 2">
    <name type="scientific">Meganyctiphanes norvegica</name>
    <name type="common">Northern krill</name>
    <name type="synonym">Thysanopoda norvegica</name>
    <dbReference type="NCBI Taxonomy" id="48144"/>
    <lineage>
        <taxon>Eukaryota</taxon>
        <taxon>Metazoa</taxon>
        <taxon>Ecdysozoa</taxon>
        <taxon>Arthropoda</taxon>
        <taxon>Crustacea</taxon>
        <taxon>Multicrustacea</taxon>
        <taxon>Malacostraca</taxon>
        <taxon>Eumalacostraca</taxon>
        <taxon>Eucarida</taxon>
        <taxon>Euphausiacea</taxon>
        <taxon>Euphausiidae</taxon>
        <taxon>Meganyctiphanes</taxon>
    </lineage>
</organism>
<dbReference type="Proteomes" id="UP001497623">
    <property type="component" value="Unassembled WGS sequence"/>
</dbReference>
<protein>
    <submittedName>
        <fullName evidence="1">Uncharacterized protein</fullName>
    </submittedName>
</protein>
<comment type="caution">
    <text evidence="1">The sequence shown here is derived from an EMBL/GenBank/DDBJ whole genome shotgun (WGS) entry which is preliminary data.</text>
</comment>
<reference evidence="1 2" key="1">
    <citation type="submission" date="2024-05" db="EMBL/GenBank/DDBJ databases">
        <authorList>
            <person name="Wallberg A."/>
        </authorList>
    </citation>
    <scope>NUCLEOTIDE SEQUENCE [LARGE SCALE GENOMIC DNA]</scope>
</reference>
<sequence>MSHLITEVQVIPDNTIEGSKTLNIDRHKKEQVEVTVQNDESYIKEQADIMVHSDDYLASICLTHEPYIDTNGDGHCYWCHVCLRNLKLYTRPWIFCKECNITKEEVETGSKVTKQIIRDENGNTYCPWCEK</sequence>
<gene>
    <name evidence="1" type="ORF">MNOR_LOCUS34293</name>
</gene>
<dbReference type="AlphaFoldDB" id="A0AAV2SAG4"/>
<dbReference type="EMBL" id="CAXKWB010052289">
    <property type="protein sequence ID" value="CAL4172639.1"/>
    <property type="molecule type" value="Genomic_DNA"/>
</dbReference>
<proteinExistence type="predicted"/>